<evidence type="ECO:0000313" key="3">
    <source>
        <dbReference type="EMBL" id="CAI9779378.1"/>
    </source>
</evidence>
<keyword evidence="4" id="KW-1185">Reference proteome</keyword>
<feature type="compositionally biased region" description="Polar residues" evidence="2">
    <location>
        <begin position="47"/>
        <end position="63"/>
    </location>
</feature>
<feature type="compositionally biased region" description="Basic and acidic residues" evidence="2">
    <location>
        <begin position="1553"/>
        <end position="1562"/>
    </location>
</feature>
<feature type="coiled-coil region" evidence="1">
    <location>
        <begin position="852"/>
        <end position="1089"/>
    </location>
</feature>
<evidence type="ECO:0000313" key="4">
    <source>
        <dbReference type="Proteomes" id="UP000834106"/>
    </source>
</evidence>
<feature type="coiled-coil region" evidence="1">
    <location>
        <begin position="691"/>
        <end position="774"/>
    </location>
</feature>
<accession>A0AAD2A104</accession>
<feature type="coiled-coil region" evidence="1">
    <location>
        <begin position="1428"/>
        <end position="1470"/>
    </location>
</feature>
<feature type="coiled-coil region" evidence="1">
    <location>
        <begin position="299"/>
        <end position="333"/>
    </location>
</feature>
<sequence>MLYNHGRKGSSPSEDGDKDEFFPVEPAEVVAESDDDTVNQVDHGDPTNGTALYSIQNYPNDSSAAEDGGREDMFVDCPDEMETSETLQSFEDNDDIQDSQFEESDIGINVRNLMAEIEHLRDMLAEKDRFAQEYKEERAEFTRELAHLCHQIKALNKQRSLLGENGVGLVDHLHQMDVGVLEEYNLVSSTSMHETISECSKFLGNALNEYSLTEGKIRELHSTLHMKDQEIEILNAKVADYNSFLSEANQLRGCLAEIISDINVQDEIEIIVIARNKLLELKRNEEYLYQNLMNLKVENRKLVEHIDKQNLTVENANAEIGRLSALVEQEKMKCANTKEKLNLAVTKGKSLVQHRDSLKQLLAEKTSQLENCLIELQEKSSALVAAEQCKYLLASSENLATSLWESLVQKDTILQKCGEILSGADVMEELQSIDFVEKFKCLVDERNTLKAMSLEYHRMKDTLSLFEFPETVLSSELDARIRWLLDSLYLSKEEAVKLQHEIAETKESSSSEIDCLITSLSTVTQEKSNLQAELEDLRNKNETLEKLQHEVVEAKEAANIEIDHLTRLLLVETEAKNYLHVELENLRQKFERVIQKEYWVSLEKDQMVSMLMEAFGIAREDQEEVCKEQFDGTIIIDKCLTKMKEEISRLESSQAGEEIFENIQTLLYIRDQELRLYELVVGEDVLDRKKVDLLLNELEKVTQECNALKNEKAVLQENLELLEGKSSLFREKLSMAVKKGKGLAQERENLKGALDEKKNEIDKLKSELQQKVFTLDECHDKISKLSLDVERIPKLEADLVAMNEHRDEIERLLSERNSMLQRIMESIDGIIPPANLAFEEHVGKLKWLAGYLSECETSKMEVEQELRKVKEEASVLVNKLLESQMTMKSLEDVLSVAKNNVSLLLEEKKELEVAKTYVEDELKKATEEAYSQTLKFEEVSVNRRLVEDALLLAENNISELMNEKDVAVQRSALAEEELQKLKEEFSICSSTLVGADKTIQSLEDALSQAKTNAAFLADENNKVQIGRIELDNEIKKLKDEADSQASKLVDASLSIKSLEEALLSAENKMAKLVNEKKSVEQEMLALNSKLNVCMQELAGIHGSTEIQSLELSSQLSRLQLLLKDETLISLQQQCYEKKFESLKDIDLLLKEMKDCFLEIDSDEPQSSSVVEDDSSISNILPSSCDNIRNVEVVNGEVNAADGENLLLHIGKMVEGFHLKDKIIADKFENLSAFTDEYNSTLLRKLYITKDRMISMLELIKSLKQRVKDVETDKQRLENTIVSLESSMQNKFEEMKQTCDRVVEERDLYKDRIIQLEADLELRENLFNEMRLKQENCEAEVDKLKKREAELSSLYATSLSKVQEMEDSLLTVPQMKILFDKINEIEVPDSEFVVGGVEPHDTSDVKKLFYIIDNFNKSQKIVSALFHEKEELQSTLDEQVFEIENLNNKVKENTKNEKDSERMKNELLELELGLQKIVRKLGDNELINDHKVAGVIWLVPLLDKLVMAMLVESENLESKIDDLGAKLHGSQMLVSDLSNKVKLLQDSNQARIAPSEDGHERGTSEASLPTKSETPEIQEMGSLGKSNDISPVPSAAHVRTMRMSPSDNVSIDIDSESERLVNNEEADDDKGHIFKSLNTSGLIPRNGKTVADRIDGIWVSGSRALIGRPRARLGVIAYCLFLHIWLLGTIL</sequence>
<feature type="coiled-coil region" evidence="1">
    <location>
        <begin position="1259"/>
        <end position="1353"/>
    </location>
</feature>
<feature type="region of interest" description="Disordered" evidence="2">
    <location>
        <begin position="1"/>
        <end position="72"/>
    </location>
</feature>
<dbReference type="PANTHER" id="PTHR43939">
    <property type="entry name" value="COILED-COIL DOMAIN-CONTAINING PROTEIN 158"/>
    <property type="match status" value="1"/>
</dbReference>
<gene>
    <name evidence="3" type="ORF">FPE_LOCUS26808</name>
</gene>
<reference evidence="3" key="1">
    <citation type="submission" date="2023-05" db="EMBL/GenBank/DDBJ databases">
        <authorList>
            <person name="Huff M."/>
        </authorList>
    </citation>
    <scope>NUCLEOTIDE SEQUENCE</scope>
</reference>
<name>A0AAD2A104_9LAMI</name>
<feature type="region of interest" description="Disordered" evidence="2">
    <location>
        <begin position="1550"/>
        <end position="1574"/>
    </location>
</feature>
<feature type="coiled-coil region" evidence="1">
    <location>
        <begin position="520"/>
        <end position="557"/>
    </location>
</feature>
<evidence type="ECO:0000256" key="1">
    <source>
        <dbReference type="SAM" id="Coils"/>
    </source>
</evidence>
<protein>
    <submittedName>
        <fullName evidence="3">Uncharacterized protein</fullName>
    </submittedName>
</protein>
<dbReference type="Proteomes" id="UP000834106">
    <property type="component" value="Chromosome 16"/>
</dbReference>
<evidence type="ECO:0000256" key="2">
    <source>
        <dbReference type="SAM" id="MobiDB-lite"/>
    </source>
</evidence>
<organism evidence="3 4">
    <name type="scientific">Fraxinus pennsylvanica</name>
    <dbReference type="NCBI Taxonomy" id="56036"/>
    <lineage>
        <taxon>Eukaryota</taxon>
        <taxon>Viridiplantae</taxon>
        <taxon>Streptophyta</taxon>
        <taxon>Embryophyta</taxon>
        <taxon>Tracheophyta</taxon>
        <taxon>Spermatophyta</taxon>
        <taxon>Magnoliopsida</taxon>
        <taxon>eudicotyledons</taxon>
        <taxon>Gunneridae</taxon>
        <taxon>Pentapetalae</taxon>
        <taxon>asterids</taxon>
        <taxon>lamiids</taxon>
        <taxon>Lamiales</taxon>
        <taxon>Oleaceae</taxon>
        <taxon>Oleeae</taxon>
        <taxon>Fraxinus</taxon>
    </lineage>
</organism>
<dbReference type="PANTHER" id="PTHR43939:SF68">
    <property type="entry name" value="CENTROSOMAL PROTEIN OF 290 KDA-LIKE"/>
    <property type="match status" value="1"/>
</dbReference>
<dbReference type="EMBL" id="OU503051">
    <property type="protein sequence ID" value="CAI9779378.1"/>
    <property type="molecule type" value="Genomic_DNA"/>
</dbReference>
<keyword evidence="1" id="KW-0175">Coiled coil</keyword>
<proteinExistence type="predicted"/>
<feature type="coiled-coil region" evidence="1">
    <location>
        <begin position="117"/>
        <end position="158"/>
    </location>
</feature>